<dbReference type="SUPFAM" id="SSF50037">
    <property type="entry name" value="C-terminal domain of transcriptional repressors"/>
    <property type="match status" value="1"/>
</dbReference>
<feature type="DNA-binding region" description="H-T-H motif" evidence="5">
    <location>
        <begin position="19"/>
        <end position="38"/>
    </location>
</feature>
<feature type="domain" description="BPL/LPL catalytic" evidence="6">
    <location>
        <begin position="67"/>
        <end position="257"/>
    </location>
</feature>
<dbReference type="SUPFAM" id="SSF55681">
    <property type="entry name" value="Class II aaRS and biotin synthetases"/>
    <property type="match status" value="1"/>
</dbReference>
<evidence type="ECO:0000259" key="6">
    <source>
        <dbReference type="PROSITE" id="PS51733"/>
    </source>
</evidence>
<dbReference type="NCBIfam" id="TIGR00121">
    <property type="entry name" value="birA_ligase"/>
    <property type="match status" value="1"/>
</dbReference>
<keyword evidence="2 5" id="KW-0547">Nucleotide-binding</keyword>
<dbReference type="Pfam" id="PF03099">
    <property type="entry name" value="BPL_LplA_LipB"/>
    <property type="match status" value="1"/>
</dbReference>
<dbReference type="CDD" id="cd16442">
    <property type="entry name" value="BPL"/>
    <property type="match status" value="1"/>
</dbReference>
<dbReference type="STRING" id="1529.SAMN04487885_10293"/>
<feature type="binding site" evidence="5">
    <location>
        <position position="184"/>
    </location>
    <ligand>
        <name>biotin</name>
        <dbReference type="ChEBI" id="CHEBI:57586"/>
    </ligand>
</feature>
<dbReference type="eggNOG" id="COG0340">
    <property type="taxonomic scope" value="Bacteria"/>
</dbReference>
<gene>
    <name evidence="5" type="primary">birA</name>
    <name evidence="7" type="ORF">DBY38_13270</name>
    <name evidence="8" type="ORF">SAMN04487885_10293</name>
</gene>
<dbReference type="RefSeq" id="WP_027637898.1">
    <property type="nucleotide sequence ID" value="NZ_CP076620.1"/>
</dbReference>
<evidence type="ECO:0000313" key="8">
    <source>
        <dbReference type="EMBL" id="SFF54261.1"/>
    </source>
</evidence>
<evidence type="ECO:0000313" key="9">
    <source>
        <dbReference type="Proteomes" id="UP000182135"/>
    </source>
</evidence>
<feature type="binding site" evidence="5">
    <location>
        <begin position="90"/>
        <end position="92"/>
    </location>
    <ligand>
        <name>biotin</name>
        <dbReference type="ChEBI" id="CHEBI:57586"/>
    </ligand>
</feature>
<dbReference type="HAMAP" id="MF_00978">
    <property type="entry name" value="Bifunct_BirA"/>
    <property type="match status" value="1"/>
</dbReference>
<dbReference type="InterPro" id="IPR030855">
    <property type="entry name" value="Bifunct_BirA"/>
</dbReference>
<dbReference type="GO" id="GO:0005524">
    <property type="term" value="F:ATP binding"/>
    <property type="evidence" value="ECO:0007669"/>
    <property type="project" value="UniProtKB-UniRule"/>
</dbReference>
<accession>A0A1I2JNH9</accession>
<dbReference type="EMBL" id="QAMZ01000053">
    <property type="protein sequence ID" value="PWL51907.1"/>
    <property type="molecule type" value="Genomic_DNA"/>
</dbReference>
<evidence type="ECO:0000256" key="1">
    <source>
        <dbReference type="ARBA" id="ARBA00022598"/>
    </source>
</evidence>
<dbReference type="InterPro" id="IPR004408">
    <property type="entry name" value="Biotin_CoA_COase_ligase"/>
</dbReference>
<dbReference type="InterPro" id="IPR008988">
    <property type="entry name" value="Transcriptional_repressor_C"/>
</dbReference>
<sequence length="324" mass="36057">MKNEVLKILKNNIDSYTSGEDLSRILGVSRTSIWKYISSLKKEGYEFDSSTKLGYRLTKCPDILTFNEVEKFLSTSFIGRNYIHFNSIDSTNTKAKDLAKKGSPNGTVVICEEQSNGRGRLGRSWFSPKGKGLYFSIILRPNLSPLDISKLTLVGGAAVWKALSSLNIGSAIKWPNDIFINNRKVSGILTEISGELNQINYAVMGIGINVNTLKSEIPEDLREIATSLLIETNEIIDRKVLLSEILNIFERLYIDFVNSGSLKESLQICRENSLVLNKTLNCISTRESFTAKAKDINDNGELIVELSDGSTKNILCGEISIRNL</sequence>
<dbReference type="Proteomes" id="UP000246114">
    <property type="component" value="Unassembled WGS sequence"/>
</dbReference>
<dbReference type="GO" id="GO:0003677">
    <property type="term" value="F:DNA binding"/>
    <property type="evidence" value="ECO:0007669"/>
    <property type="project" value="UniProtKB-UniRule"/>
</dbReference>
<organism evidence="8 9">
    <name type="scientific">Clostridium cadaveris</name>
    <dbReference type="NCBI Taxonomy" id="1529"/>
    <lineage>
        <taxon>Bacteria</taxon>
        <taxon>Bacillati</taxon>
        <taxon>Bacillota</taxon>
        <taxon>Clostridia</taxon>
        <taxon>Eubacteriales</taxon>
        <taxon>Clostridiaceae</taxon>
        <taxon>Clostridium</taxon>
    </lineage>
</organism>
<keyword evidence="5" id="KW-0805">Transcription regulation</keyword>
<dbReference type="PROSITE" id="PS51733">
    <property type="entry name" value="BPL_LPL_CATALYTIC"/>
    <property type="match status" value="1"/>
</dbReference>
<proteinExistence type="inferred from homology"/>
<dbReference type="InterPro" id="IPR003142">
    <property type="entry name" value="BPL_C"/>
</dbReference>
<evidence type="ECO:0000313" key="10">
    <source>
        <dbReference type="Proteomes" id="UP000246114"/>
    </source>
</evidence>
<dbReference type="InterPro" id="IPR004143">
    <property type="entry name" value="BPL_LPL_catalytic"/>
</dbReference>
<dbReference type="Gene3D" id="1.10.10.10">
    <property type="entry name" value="Winged helix-like DNA-binding domain superfamily/Winged helix DNA-binding domain"/>
    <property type="match status" value="1"/>
</dbReference>
<evidence type="ECO:0000256" key="5">
    <source>
        <dbReference type="HAMAP-Rule" id="MF_00978"/>
    </source>
</evidence>
<evidence type="ECO:0000313" key="7">
    <source>
        <dbReference type="EMBL" id="PWL51907.1"/>
    </source>
</evidence>
<reference evidence="8 9" key="1">
    <citation type="submission" date="2016-10" db="EMBL/GenBank/DDBJ databases">
        <authorList>
            <person name="de Groot N.N."/>
        </authorList>
    </citation>
    <scope>NUCLEOTIDE SEQUENCE [LARGE SCALE GENOMIC DNA]</scope>
    <source>
        <strain evidence="8 9">NLAE-zl-G419</strain>
    </source>
</reference>
<keyword evidence="3 5" id="KW-0067">ATP-binding</keyword>
<evidence type="ECO:0000256" key="4">
    <source>
        <dbReference type="ARBA" id="ARBA00023267"/>
    </source>
</evidence>
<keyword evidence="9" id="KW-1185">Reference proteome</keyword>
<comment type="similarity">
    <text evidence="5">Belongs to the biotin--protein ligase family.</text>
</comment>
<dbReference type="GeneID" id="90544353"/>
<dbReference type="InterPro" id="IPR045864">
    <property type="entry name" value="aa-tRNA-synth_II/BPL/LPL"/>
</dbReference>
<evidence type="ECO:0000256" key="3">
    <source>
        <dbReference type="ARBA" id="ARBA00022840"/>
    </source>
</evidence>
<dbReference type="SUPFAM" id="SSF46785">
    <property type="entry name" value="Winged helix' DNA-binding domain"/>
    <property type="match status" value="1"/>
</dbReference>
<dbReference type="GO" id="GO:0009249">
    <property type="term" value="P:protein lipoylation"/>
    <property type="evidence" value="ECO:0007669"/>
    <property type="project" value="UniProtKB-ARBA"/>
</dbReference>
<dbReference type="EC" id="6.3.4.15" evidence="5"/>
<dbReference type="GO" id="GO:0006355">
    <property type="term" value="P:regulation of DNA-templated transcription"/>
    <property type="evidence" value="ECO:0007669"/>
    <property type="project" value="UniProtKB-UniRule"/>
</dbReference>
<dbReference type="Gene3D" id="3.30.930.10">
    <property type="entry name" value="Bira Bifunctional Protein, Domain 2"/>
    <property type="match status" value="1"/>
</dbReference>
<reference evidence="7 10" key="2">
    <citation type="submission" date="2018-03" db="EMBL/GenBank/DDBJ databases">
        <title>The uncultured portion of the human microbiome is neutrally assembled.</title>
        <authorList>
            <person name="Jeraldo P."/>
            <person name="Boardman L."/>
            <person name="White B.A."/>
            <person name="Nelson H."/>
            <person name="Goldenfeld N."/>
            <person name="Chia N."/>
        </authorList>
    </citation>
    <scope>NUCLEOTIDE SEQUENCE [LARGE SCALE GENOMIC DNA]</scope>
    <source>
        <strain evidence="7">CIM:MAG 903</strain>
    </source>
</reference>
<keyword evidence="4 5" id="KW-0092">Biotin</keyword>
<dbReference type="GO" id="GO:0005737">
    <property type="term" value="C:cytoplasm"/>
    <property type="evidence" value="ECO:0007669"/>
    <property type="project" value="TreeGrafter"/>
</dbReference>
<dbReference type="Pfam" id="PF08279">
    <property type="entry name" value="HTH_11"/>
    <property type="match status" value="1"/>
</dbReference>
<keyword evidence="5" id="KW-0804">Transcription</keyword>
<dbReference type="PANTHER" id="PTHR12835">
    <property type="entry name" value="BIOTIN PROTEIN LIGASE"/>
    <property type="match status" value="1"/>
</dbReference>
<dbReference type="PANTHER" id="PTHR12835:SF5">
    <property type="entry name" value="BIOTIN--PROTEIN LIGASE"/>
    <property type="match status" value="1"/>
</dbReference>
<keyword evidence="1 5" id="KW-0436">Ligase</keyword>
<dbReference type="InterPro" id="IPR013196">
    <property type="entry name" value="HTH_11"/>
</dbReference>
<comment type="catalytic activity">
    <reaction evidence="5">
        <text>biotin + L-lysyl-[protein] + ATP = N(6)-biotinyl-L-lysyl-[protein] + AMP + diphosphate + H(+)</text>
        <dbReference type="Rhea" id="RHEA:11756"/>
        <dbReference type="Rhea" id="RHEA-COMP:9752"/>
        <dbReference type="Rhea" id="RHEA-COMP:10505"/>
        <dbReference type="ChEBI" id="CHEBI:15378"/>
        <dbReference type="ChEBI" id="CHEBI:29969"/>
        <dbReference type="ChEBI" id="CHEBI:30616"/>
        <dbReference type="ChEBI" id="CHEBI:33019"/>
        <dbReference type="ChEBI" id="CHEBI:57586"/>
        <dbReference type="ChEBI" id="CHEBI:83144"/>
        <dbReference type="ChEBI" id="CHEBI:456215"/>
        <dbReference type="EC" id="6.3.4.15"/>
    </reaction>
</comment>
<comment type="function">
    <text evidence="5">Acts both as a biotin--[acetyl-CoA-carboxylase] ligase and a repressor.</text>
</comment>
<dbReference type="GO" id="GO:0016740">
    <property type="term" value="F:transferase activity"/>
    <property type="evidence" value="ECO:0007669"/>
    <property type="project" value="UniProtKB-ARBA"/>
</dbReference>
<protein>
    <recommendedName>
        <fullName evidence="5">Bifunctional ligase/repressor BirA</fullName>
    </recommendedName>
    <alternativeName>
        <fullName evidence="5">Biotin--[acetyl-CoA-carboxylase] ligase</fullName>
        <ecNumber evidence="5">6.3.4.15</ecNumber>
    </alternativeName>
    <alternativeName>
        <fullName evidence="5">Biotin--protein ligase</fullName>
    </alternativeName>
    <alternativeName>
        <fullName evidence="5">Biotin-[acetyl-CoA carboxylase] synthetase</fullName>
    </alternativeName>
</protein>
<dbReference type="Pfam" id="PF02237">
    <property type="entry name" value="BPL_C"/>
    <property type="match status" value="1"/>
</dbReference>
<dbReference type="InterPro" id="IPR036390">
    <property type="entry name" value="WH_DNA-bd_sf"/>
</dbReference>
<feature type="binding site" evidence="5">
    <location>
        <position position="114"/>
    </location>
    <ligand>
        <name>biotin</name>
        <dbReference type="ChEBI" id="CHEBI:57586"/>
    </ligand>
</feature>
<dbReference type="EMBL" id="FOOE01000002">
    <property type="protein sequence ID" value="SFF54261.1"/>
    <property type="molecule type" value="Genomic_DNA"/>
</dbReference>
<dbReference type="Gene3D" id="2.30.30.100">
    <property type="match status" value="1"/>
</dbReference>
<dbReference type="OrthoDB" id="9807064at2"/>
<keyword evidence="5" id="KW-0678">Repressor</keyword>
<dbReference type="InterPro" id="IPR036388">
    <property type="entry name" value="WH-like_DNA-bd_sf"/>
</dbReference>
<dbReference type="eggNOG" id="COG1654">
    <property type="taxonomic scope" value="Bacteria"/>
</dbReference>
<dbReference type="Proteomes" id="UP000182135">
    <property type="component" value="Unassembled WGS sequence"/>
</dbReference>
<dbReference type="AlphaFoldDB" id="A0A1I2JNH9"/>
<keyword evidence="5" id="KW-0238">DNA-binding</keyword>
<name>A0A1I2JNH9_9CLOT</name>
<evidence type="ECO:0000256" key="2">
    <source>
        <dbReference type="ARBA" id="ARBA00022741"/>
    </source>
</evidence>
<feature type="binding site" evidence="5">
    <location>
        <begin position="118"/>
        <end position="120"/>
    </location>
    <ligand>
        <name>biotin</name>
        <dbReference type="ChEBI" id="CHEBI:57586"/>
    </ligand>
</feature>
<dbReference type="GO" id="GO:0004077">
    <property type="term" value="F:biotin--[biotin carboxyl-carrier protein] ligase activity"/>
    <property type="evidence" value="ECO:0007669"/>
    <property type="project" value="UniProtKB-UniRule"/>
</dbReference>